<dbReference type="SUPFAM" id="SSF48371">
    <property type="entry name" value="ARM repeat"/>
    <property type="match status" value="1"/>
</dbReference>
<dbReference type="Pfam" id="PF20502">
    <property type="entry name" value="DNAPKcs_CC1-2"/>
    <property type="match status" value="1"/>
</dbReference>
<dbReference type="GO" id="GO:0006303">
    <property type="term" value="P:double-strand break repair via nonhomologous end joining"/>
    <property type="evidence" value="ECO:0007669"/>
    <property type="project" value="InterPro"/>
</dbReference>
<reference evidence="3 4" key="1">
    <citation type="journal article" date="2013" name="Genome Biol.">
        <title>Draft genome of the mountain pine beetle, Dendroctonus ponderosae Hopkins, a major forest pest.</title>
        <authorList>
            <person name="Keeling C.I."/>
            <person name="Yuen M.M."/>
            <person name="Liao N.Y."/>
            <person name="Docking T.R."/>
            <person name="Chan S.K."/>
            <person name="Taylor G.A."/>
            <person name="Palmquist D.L."/>
            <person name="Jackman S.D."/>
            <person name="Nguyen A."/>
            <person name="Li M."/>
            <person name="Henderson H."/>
            <person name="Janes J.K."/>
            <person name="Zhao Y."/>
            <person name="Pandoh P."/>
            <person name="Moore R."/>
            <person name="Sperling F.A."/>
            <person name="Huber D.P."/>
            <person name="Birol I."/>
            <person name="Jones S.J."/>
            <person name="Bohlmann J."/>
        </authorList>
    </citation>
    <scope>NUCLEOTIDE SEQUENCE</scope>
</reference>
<name>U4UN57_DENPD</name>
<evidence type="ECO:0000313" key="4">
    <source>
        <dbReference type="Proteomes" id="UP000030742"/>
    </source>
</evidence>
<organism evidence="3 4">
    <name type="scientific">Dendroctonus ponderosae</name>
    <name type="common">Mountain pine beetle</name>
    <dbReference type="NCBI Taxonomy" id="77166"/>
    <lineage>
        <taxon>Eukaryota</taxon>
        <taxon>Metazoa</taxon>
        <taxon>Ecdysozoa</taxon>
        <taxon>Arthropoda</taxon>
        <taxon>Hexapoda</taxon>
        <taxon>Insecta</taxon>
        <taxon>Pterygota</taxon>
        <taxon>Neoptera</taxon>
        <taxon>Endopterygota</taxon>
        <taxon>Coleoptera</taxon>
        <taxon>Polyphaga</taxon>
        <taxon>Cucujiformia</taxon>
        <taxon>Curculionidae</taxon>
        <taxon>Scolytinae</taxon>
        <taxon>Dendroctonus</taxon>
    </lineage>
</organism>
<dbReference type="InterPro" id="IPR012582">
    <property type="entry name" value="DNAPKcs_CC3"/>
</dbReference>
<dbReference type="EMBL" id="KB632286">
    <property type="protein sequence ID" value="ERL91440.1"/>
    <property type="molecule type" value="Genomic_DNA"/>
</dbReference>
<feature type="domain" description="DNA-dependent protein kinase catalytic subunit CC3" evidence="1">
    <location>
        <begin position="554"/>
        <end position="648"/>
    </location>
</feature>
<proteinExistence type="predicted"/>
<accession>U4UN57</accession>
<dbReference type="Pfam" id="PF08163">
    <property type="entry name" value="DNAPKcs_CC3"/>
    <property type="match status" value="1"/>
</dbReference>
<dbReference type="Proteomes" id="UP000030742">
    <property type="component" value="Unassembled WGS sequence"/>
</dbReference>
<dbReference type="STRING" id="77166.U4UN57"/>
<sequence>MGLSALERWQQAMDKAVFEVLLLQVIPYLDSYLRSKSMGGLAQGILVDKRRKTARMLKKRIVLYEFDPELVEFQTRILRFVGKQNSKICQAFVSADSGCAAKITSDTLHLKVMLPFNDLVLDIHLEPFVMRVIDICLNSSDRKNRVMACELLQAFVVIFLGRAKALPATSQSDLDELLKSIAMPLLHLACDMDQVVRQIFEPLFMQIIHWYTSKTQRQGPHLAVIIDVLMDGVTHSTNASLRDFSGKCINEFVKWSIKQYSDNDLKNNPESIKVLVDKMRFFSRHPDLVKKIGAALIFNNIYKEIREKRTLISLFAVEILHLFVISLDLLEHSNEEVDSTVFQIRNSINHLKRIFIEKSNLFRELEQPKRESDASKDIRFLLIRKSRLNQLFKAEDFSVGQIDKLLSYFLKETSQVSETNEICIARTSEATTEYCKLVFEFALTERPQLSALITHLYKNIMVRNQEHDNVQPTRLGLYLLLEFSDPIVRALVDGFDLFLESFEFTDLTIKIISELLKYLDRNKQTNPKESFQTMSMKILENWPLFQVCFERYGIEAGSPEQLRILKCGVYKALASIITNSFNTKGFFEKLFVREENNEDILWSALIDLNVTYSFPVDFDNYPKRRKILINIRNELRQQQDQDSQKSFNLLDILLQSQPEIAVDSALISTVSQQSSLMSVGALLIEEYLINGEVLPVPSKRGIINESGENTHWLKLAELYRELDEWDMVKAIFIEKTNCKESVARAIALESQNKWQNAAEEYKTLIETDLSLEKRDFYCESLFKCLANLGSEFSL</sequence>
<feature type="domain" description="DNA-dependent protein kinase catalytic subunit CC1/2" evidence="2">
    <location>
        <begin position="174"/>
        <end position="371"/>
    </location>
</feature>
<dbReference type="InterPro" id="IPR016024">
    <property type="entry name" value="ARM-type_fold"/>
</dbReference>
<protein>
    <submittedName>
        <fullName evidence="3">Uncharacterized protein</fullName>
    </submittedName>
</protein>
<evidence type="ECO:0000259" key="1">
    <source>
        <dbReference type="Pfam" id="PF08163"/>
    </source>
</evidence>
<gene>
    <name evidence="3" type="ORF">D910_08770</name>
</gene>
<dbReference type="InterPro" id="IPR046803">
    <property type="entry name" value="DNAPKcs_CC1-2"/>
</dbReference>
<dbReference type="OrthoDB" id="431717at2759"/>
<dbReference type="GO" id="GO:0005634">
    <property type="term" value="C:nucleus"/>
    <property type="evidence" value="ECO:0007669"/>
    <property type="project" value="InterPro"/>
</dbReference>
<evidence type="ECO:0000259" key="2">
    <source>
        <dbReference type="Pfam" id="PF20502"/>
    </source>
</evidence>
<evidence type="ECO:0000313" key="3">
    <source>
        <dbReference type="EMBL" id="ERL91440.1"/>
    </source>
</evidence>
<dbReference type="AlphaFoldDB" id="U4UN57"/>